<dbReference type="OrthoDB" id="449382at2759"/>
<evidence type="ECO:0000313" key="3">
    <source>
        <dbReference type="Proteomes" id="UP000038010"/>
    </source>
</evidence>
<dbReference type="EMBL" id="LFJN01000021">
    <property type="protein sequence ID" value="KPI37822.1"/>
    <property type="molecule type" value="Genomic_DNA"/>
</dbReference>
<dbReference type="VEuPathDB" id="FungiDB:AB675_3149"/>
<dbReference type="GeneID" id="28735056"/>
<dbReference type="InterPro" id="IPR026893">
    <property type="entry name" value="Tyr/Ser_Pase_IphP-type"/>
</dbReference>
<keyword evidence="3" id="KW-1185">Reference proteome</keyword>
<dbReference type="PANTHER" id="PTHR31126">
    <property type="entry name" value="TYROSINE-PROTEIN PHOSPHATASE"/>
    <property type="match status" value="1"/>
</dbReference>
<organism evidence="2 3">
    <name type="scientific">Cyphellophora attinorum</name>
    <dbReference type="NCBI Taxonomy" id="1664694"/>
    <lineage>
        <taxon>Eukaryota</taxon>
        <taxon>Fungi</taxon>
        <taxon>Dikarya</taxon>
        <taxon>Ascomycota</taxon>
        <taxon>Pezizomycotina</taxon>
        <taxon>Eurotiomycetes</taxon>
        <taxon>Chaetothyriomycetidae</taxon>
        <taxon>Chaetothyriales</taxon>
        <taxon>Cyphellophoraceae</taxon>
        <taxon>Cyphellophora</taxon>
    </lineage>
</organism>
<protein>
    <submittedName>
        <fullName evidence="2">Tyrosine-protein phosphatase</fullName>
    </submittedName>
</protein>
<dbReference type="SUPFAM" id="SSF52799">
    <property type="entry name" value="(Phosphotyrosine protein) phosphatases II"/>
    <property type="match status" value="1"/>
</dbReference>
<comment type="caution">
    <text evidence="2">The sequence shown here is derived from an EMBL/GenBank/DDBJ whole genome shotgun (WGS) entry which is preliminary data.</text>
</comment>
<proteinExistence type="predicted"/>
<dbReference type="InterPro" id="IPR016130">
    <property type="entry name" value="Tyr_Pase_AS"/>
</dbReference>
<evidence type="ECO:0000259" key="1">
    <source>
        <dbReference type="PROSITE" id="PS50056"/>
    </source>
</evidence>
<sequence length="279" mass="31162">MTDSDQELNNILSTHLFEPLAPNTVNATLSRQPFISTPSIVNARQLPLPIRKGYAYRSGSLENITDNDKQALLDLGIKTIFDLRSLKETSSNPEPEIKGVKVLWVPSTDDNETTAAVQQQRQDPKNFTFLNMYMDLLSTHRDAYRSVLEHVRDHPDDPFLFHCTAGKDRTGVLAALLLSLAGADTSTIDRDYAYTRIGIEPARDFLTAKLMKGQQIDVNNPIMRRYAEIPINAMQQLLEAIETVYGGSGVEGYARQALGFGEEDLRVIKAHLTRTSLAK</sequence>
<reference evidence="2 3" key="1">
    <citation type="submission" date="2015-06" db="EMBL/GenBank/DDBJ databases">
        <title>Draft genome of the ant-associated black yeast Phialophora attae CBS 131958.</title>
        <authorList>
            <person name="Moreno L.F."/>
            <person name="Stielow B.J."/>
            <person name="de Hoog S."/>
            <person name="Vicente V.A."/>
            <person name="Weiss V.A."/>
            <person name="de Vries M."/>
            <person name="Cruz L.M."/>
            <person name="Souza E.M."/>
        </authorList>
    </citation>
    <scope>NUCLEOTIDE SEQUENCE [LARGE SCALE GENOMIC DNA]</scope>
    <source>
        <strain evidence="2 3">CBS 131958</strain>
    </source>
</reference>
<gene>
    <name evidence="2" type="ORF">AB675_3149</name>
</gene>
<accession>A0A0N1H107</accession>
<name>A0A0N1H107_9EURO</name>
<feature type="domain" description="Tyrosine specific protein phosphatases" evidence="1">
    <location>
        <begin position="145"/>
        <end position="178"/>
    </location>
</feature>
<dbReference type="Proteomes" id="UP000038010">
    <property type="component" value="Unassembled WGS sequence"/>
</dbReference>
<dbReference type="RefSeq" id="XP_017997785.1">
    <property type="nucleotide sequence ID" value="XM_018143176.1"/>
</dbReference>
<dbReference type="PROSITE" id="PS00383">
    <property type="entry name" value="TYR_PHOSPHATASE_1"/>
    <property type="match status" value="1"/>
</dbReference>
<dbReference type="PROSITE" id="PS50056">
    <property type="entry name" value="TYR_PHOSPHATASE_2"/>
    <property type="match status" value="1"/>
</dbReference>
<dbReference type="PANTHER" id="PTHR31126:SF1">
    <property type="entry name" value="TYROSINE SPECIFIC PROTEIN PHOSPHATASES DOMAIN-CONTAINING PROTEIN"/>
    <property type="match status" value="1"/>
</dbReference>
<dbReference type="Pfam" id="PF13350">
    <property type="entry name" value="Y_phosphatase3"/>
    <property type="match status" value="1"/>
</dbReference>
<evidence type="ECO:0000313" key="2">
    <source>
        <dbReference type="EMBL" id="KPI37822.1"/>
    </source>
</evidence>
<dbReference type="AlphaFoldDB" id="A0A0N1H107"/>
<dbReference type="InterPro" id="IPR029021">
    <property type="entry name" value="Prot-tyrosine_phosphatase-like"/>
</dbReference>
<dbReference type="InterPro" id="IPR000387">
    <property type="entry name" value="Tyr_Pase_dom"/>
</dbReference>
<dbReference type="Gene3D" id="3.90.190.10">
    <property type="entry name" value="Protein tyrosine phosphatase superfamily"/>
    <property type="match status" value="1"/>
</dbReference>
<dbReference type="STRING" id="1664694.A0A0N1H107"/>
<dbReference type="GO" id="GO:0004721">
    <property type="term" value="F:phosphoprotein phosphatase activity"/>
    <property type="evidence" value="ECO:0007669"/>
    <property type="project" value="InterPro"/>
</dbReference>